<protein>
    <recommendedName>
        <fullName evidence="5">AA9 family lytic polysaccharide monooxygenase</fullName>
        <ecNumber evidence="5">1.14.99.56</ecNumber>
    </recommendedName>
    <alternativeName>
        <fullName evidence="5">Endo-beta-1,4-glucanase</fullName>
    </alternativeName>
    <alternativeName>
        <fullName evidence="5">Glycosyl hydrolase 61 family protein</fullName>
    </alternativeName>
</protein>
<sequence>MHYRTILPALVAIAPDVNAHYMFVRFSHKGVWEAPLGAGGIRNRTAPFEEQALYNTNYYTRVFNDPTYHMDYPNSVRCGRGNMDHANETAIIDVDAGDTIEVAHESADPVYWRDDYFNNCPGDRGTCDPRWNGLYFIHWGPMIVHLSKAPDGQDARTYDGSGDWVKIYTFGLRRHNDSTFDWPLYGPRGLDLPRFTFKIPVQTPPGQYLMRMDVPWIGQVNSYGHVPTQMYPSCAQLSIRSNSTAAFPKGVKMPDIFMPEAPGMETSPDMRELKVVDEGFVYPGGPLWDGETMVVDKP</sequence>
<evidence type="ECO:0000313" key="7">
    <source>
        <dbReference type="EMBL" id="KAF2106161.1"/>
    </source>
</evidence>
<dbReference type="EC" id="1.14.99.56" evidence="5"/>
<dbReference type="OrthoDB" id="3496539at2759"/>
<evidence type="ECO:0000313" key="8">
    <source>
        <dbReference type="Proteomes" id="UP000799770"/>
    </source>
</evidence>
<gene>
    <name evidence="7" type="ORF">BDV96DRAFT_675802</name>
</gene>
<comment type="function">
    <text evidence="5">Lytic polysaccharide monooxygenase (LMPO) that depolymerizes crystalline and amorphous polysaccharides via the oxidation of scissile alpha- or beta-(1-4)-glycosidic bonds, yielding C1 and/or C4 oxidation products. Catalysis by LPMOs requires the reduction of the active-site copper from Cu(II) to Cu(I) by a reducing agent and H(2)O(2) or O(2) as a cosubstrate.</text>
</comment>
<dbReference type="GO" id="GO:0005576">
    <property type="term" value="C:extracellular region"/>
    <property type="evidence" value="ECO:0007669"/>
    <property type="project" value="UniProtKB-SubCell"/>
</dbReference>
<proteinExistence type="predicted"/>
<dbReference type="Pfam" id="PF03443">
    <property type="entry name" value="AA9"/>
    <property type="match status" value="1"/>
</dbReference>
<dbReference type="PANTHER" id="PTHR33353:SF2">
    <property type="entry name" value="ENDO-BETA-1,4-GLUCANASE D"/>
    <property type="match status" value="1"/>
</dbReference>
<dbReference type="EMBL" id="ML977366">
    <property type="protein sequence ID" value="KAF2106161.1"/>
    <property type="molecule type" value="Genomic_DNA"/>
</dbReference>
<keyword evidence="3 5" id="KW-0964">Secreted</keyword>
<evidence type="ECO:0000256" key="4">
    <source>
        <dbReference type="ARBA" id="ARBA00023157"/>
    </source>
</evidence>
<keyword evidence="7" id="KW-0378">Hydrolase</keyword>
<organism evidence="7 8">
    <name type="scientific">Lophiotrema nucula</name>
    <dbReference type="NCBI Taxonomy" id="690887"/>
    <lineage>
        <taxon>Eukaryota</taxon>
        <taxon>Fungi</taxon>
        <taxon>Dikarya</taxon>
        <taxon>Ascomycota</taxon>
        <taxon>Pezizomycotina</taxon>
        <taxon>Dothideomycetes</taxon>
        <taxon>Pleosporomycetidae</taxon>
        <taxon>Pleosporales</taxon>
        <taxon>Lophiotremataceae</taxon>
        <taxon>Lophiotrema</taxon>
    </lineage>
</organism>
<comment type="catalytic activity">
    <reaction evidence="5">
        <text>[(1-&gt;4)-beta-D-glucosyl]n+m + reduced acceptor + O2 = 4-dehydro-beta-D-glucosyl-[(1-&gt;4)-beta-D-glucosyl]n-1 + [(1-&gt;4)-beta-D-glucosyl]m + acceptor + H2O.</text>
        <dbReference type="EC" id="1.14.99.56"/>
    </reaction>
</comment>
<keyword evidence="5" id="KW-0624">Polysaccharide degradation</keyword>
<feature type="domain" description="Auxiliary Activity family 9 catalytic" evidence="6">
    <location>
        <begin position="73"/>
        <end position="265"/>
    </location>
</feature>
<keyword evidence="5" id="KW-0119">Carbohydrate metabolism</keyword>
<dbReference type="GO" id="GO:0030245">
    <property type="term" value="P:cellulose catabolic process"/>
    <property type="evidence" value="ECO:0007669"/>
    <property type="project" value="UniProtKB-UniRule"/>
</dbReference>
<evidence type="ECO:0000259" key="6">
    <source>
        <dbReference type="Pfam" id="PF03443"/>
    </source>
</evidence>
<evidence type="ECO:0000256" key="2">
    <source>
        <dbReference type="ARBA" id="ARBA00004613"/>
    </source>
</evidence>
<dbReference type="InterPro" id="IPR049892">
    <property type="entry name" value="AA9"/>
</dbReference>
<dbReference type="Gene3D" id="2.70.50.70">
    <property type="match status" value="1"/>
</dbReference>
<evidence type="ECO:0000256" key="5">
    <source>
        <dbReference type="RuleBase" id="RU368122"/>
    </source>
</evidence>
<accession>A0A6A5YIX7</accession>
<comment type="cofactor">
    <cofactor evidence="1">
        <name>Cu(2+)</name>
        <dbReference type="ChEBI" id="CHEBI:29036"/>
    </cofactor>
</comment>
<reference evidence="7" key="1">
    <citation type="journal article" date="2020" name="Stud. Mycol.">
        <title>101 Dothideomycetes genomes: a test case for predicting lifestyles and emergence of pathogens.</title>
        <authorList>
            <person name="Haridas S."/>
            <person name="Albert R."/>
            <person name="Binder M."/>
            <person name="Bloem J."/>
            <person name="Labutti K."/>
            <person name="Salamov A."/>
            <person name="Andreopoulos B."/>
            <person name="Baker S."/>
            <person name="Barry K."/>
            <person name="Bills G."/>
            <person name="Bluhm B."/>
            <person name="Cannon C."/>
            <person name="Castanera R."/>
            <person name="Culley D."/>
            <person name="Daum C."/>
            <person name="Ezra D."/>
            <person name="Gonzalez J."/>
            <person name="Henrissat B."/>
            <person name="Kuo A."/>
            <person name="Liang C."/>
            <person name="Lipzen A."/>
            <person name="Lutzoni F."/>
            <person name="Magnuson J."/>
            <person name="Mondo S."/>
            <person name="Nolan M."/>
            <person name="Ohm R."/>
            <person name="Pangilinan J."/>
            <person name="Park H.-J."/>
            <person name="Ramirez L."/>
            <person name="Alfaro M."/>
            <person name="Sun H."/>
            <person name="Tritt A."/>
            <person name="Yoshinaga Y."/>
            <person name="Zwiers L.-H."/>
            <person name="Turgeon B."/>
            <person name="Goodwin S."/>
            <person name="Spatafora J."/>
            <person name="Crous P."/>
            <person name="Grigoriev I."/>
        </authorList>
    </citation>
    <scope>NUCLEOTIDE SEQUENCE</scope>
    <source>
        <strain evidence="7">CBS 627.86</strain>
    </source>
</reference>
<comment type="subcellular location">
    <subcellularLocation>
        <location evidence="2 5">Secreted</location>
    </subcellularLocation>
</comment>
<name>A0A6A5YIX7_9PLEO</name>
<dbReference type="AlphaFoldDB" id="A0A6A5YIX7"/>
<dbReference type="GO" id="GO:0030248">
    <property type="term" value="F:cellulose binding"/>
    <property type="evidence" value="ECO:0007669"/>
    <property type="project" value="UniProtKB-UniRule"/>
</dbReference>
<keyword evidence="8" id="KW-1185">Reference proteome</keyword>
<keyword evidence="5" id="KW-0136">Cellulose degradation</keyword>
<dbReference type="Proteomes" id="UP000799770">
    <property type="component" value="Unassembled WGS sequence"/>
</dbReference>
<evidence type="ECO:0000256" key="3">
    <source>
        <dbReference type="ARBA" id="ARBA00022525"/>
    </source>
</evidence>
<dbReference type="InterPro" id="IPR005103">
    <property type="entry name" value="AA9_LPMO"/>
</dbReference>
<comment type="domain">
    <text evidence="5">Has a modular structure: an endo-beta-1,4-glucanase catalytic module at the N-terminus, a linker rich in serines and threonines, and a C-terminal carbohydrate-binding module (CBM).</text>
</comment>
<keyword evidence="4 5" id="KW-1015">Disulfide bond</keyword>
<dbReference type="GO" id="GO:0008810">
    <property type="term" value="F:cellulase activity"/>
    <property type="evidence" value="ECO:0007669"/>
    <property type="project" value="UniProtKB-UniRule"/>
</dbReference>
<evidence type="ECO:0000256" key="1">
    <source>
        <dbReference type="ARBA" id="ARBA00001973"/>
    </source>
</evidence>
<dbReference type="PANTHER" id="PTHR33353">
    <property type="entry name" value="PUTATIVE (AFU_ORTHOLOGUE AFUA_1G12560)-RELATED"/>
    <property type="match status" value="1"/>
</dbReference>